<dbReference type="Pfam" id="PF07729">
    <property type="entry name" value="FCD"/>
    <property type="match status" value="1"/>
</dbReference>
<dbReference type="PANTHER" id="PTHR43537">
    <property type="entry name" value="TRANSCRIPTIONAL REGULATOR, GNTR FAMILY"/>
    <property type="match status" value="1"/>
</dbReference>
<dbReference type="InterPro" id="IPR000524">
    <property type="entry name" value="Tscrpt_reg_HTH_GntR"/>
</dbReference>
<evidence type="ECO:0000313" key="6">
    <source>
        <dbReference type="Proteomes" id="UP000339690"/>
    </source>
</evidence>
<dbReference type="InterPro" id="IPR036388">
    <property type="entry name" value="WH-like_DNA-bd_sf"/>
</dbReference>
<dbReference type="KEGG" id="grc:GI584_18455"/>
<dbReference type="RefSeq" id="WP_153792139.1">
    <property type="nucleotide sequence ID" value="NZ_CP045915.1"/>
</dbReference>
<dbReference type="AlphaFoldDB" id="A0A5Q2TP42"/>
<dbReference type="PANTHER" id="PTHR43537:SF5">
    <property type="entry name" value="UXU OPERON TRANSCRIPTIONAL REGULATOR"/>
    <property type="match status" value="1"/>
</dbReference>
<dbReference type="InterPro" id="IPR011711">
    <property type="entry name" value="GntR_C"/>
</dbReference>
<dbReference type="SUPFAM" id="SSF48008">
    <property type="entry name" value="GntR ligand-binding domain-like"/>
    <property type="match status" value="1"/>
</dbReference>
<evidence type="ECO:0000256" key="3">
    <source>
        <dbReference type="ARBA" id="ARBA00023163"/>
    </source>
</evidence>
<evidence type="ECO:0000313" key="5">
    <source>
        <dbReference type="EMBL" id="QGH35911.1"/>
    </source>
</evidence>
<name>A0A5Q2TP42_9BACI</name>
<accession>A0A5Q2TP42</accession>
<feature type="domain" description="HTH gntR-type" evidence="4">
    <location>
        <begin position="5"/>
        <end position="72"/>
    </location>
</feature>
<evidence type="ECO:0000256" key="2">
    <source>
        <dbReference type="ARBA" id="ARBA00023125"/>
    </source>
</evidence>
<dbReference type="EMBL" id="CP045915">
    <property type="protein sequence ID" value="QGH35911.1"/>
    <property type="molecule type" value="Genomic_DNA"/>
</dbReference>
<evidence type="ECO:0000256" key="1">
    <source>
        <dbReference type="ARBA" id="ARBA00023015"/>
    </source>
</evidence>
<organism evidence="5 6">
    <name type="scientific">Gracilibacillus salitolerans</name>
    <dbReference type="NCBI Taxonomy" id="2663022"/>
    <lineage>
        <taxon>Bacteria</taxon>
        <taxon>Bacillati</taxon>
        <taxon>Bacillota</taxon>
        <taxon>Bacilli</taxon>
        <taxon>Bacillales</taxon>
        <taxon>Bacillaceae</taxon>
        <taxon>Gracilibacillus</taxon>
    </lineage>
</organism>
<dbReference type="Gene3D" id="1.20.120.530">
    <property type="entry name" value="GntR ligand-binding domain-like"/>
    <property type="match status" value="1"/>
</dbReference>
<keyword evidence="2" id="KW-0238">DNA-binding</keyword>
<keyword evidence="6" id="KW-1185">Reference proteome</keyword>
<dbReference type="InterPro" id="IPR036390">
    <property type="entry name" value="WH_DNA-bd_sf"/>
</dbReference>
<dbReference type="GO" id="GO:0003677">
    <property type="term" value="F:DNA binding"/>
    <property type="evidence" value="ECO:0007669"/>
    <property type="project" value="UniProtKB-KW"/>
</dbReference>
<dbReference type="Proteomes" id="UP000339690">
    <property type="component" value="Chromosome"/>
</dbReference>
<proteinExistence type="predicted"/>
<dbReference type="SMART" id="SM00345">
    <property type="entry name" value="HTH_GNTR"/>
    <property type="match status" value="1"/>
</dbReference>
<dbReference type="PRINTS" id="PR00035">
    <property type="entry name" value="HTHGNTR"/>
</dbReference>
<sequence>MKKNAEKKVAQKSEIIDIIVECLSAKKNLPSEKELTERLGVSRPVLRELLSEFEASGIIVPTQGRGREVKFPDVSNSILGGWNILLRARPASLLELLEVRYNLERGFLPSAIETLTLEDLQMMRDLVNRMEAKAQKKQIFKEEDQLFHRILYSRTKNLVLDQLLHAFWELFEQKNELHHSENLIQAAELHHQLYQAILTQNIEEGEKLLELQFHDVRQRIVNMMETNQN</sequence>
<dbReference type="SMART" id="SM00895">
    <property type="entry name" value="FCD"/>
    <property type="match status" value="1"/>
</dbReference>
<protein>
    <submittedName>
        <fullName evidence="5">FCD domain-containing protein</fullName>
    </submittedName>
</protein>
<evidence type="ECO:0000259" key="4">
    <source>
        <dbReference type="PROSITE" id="PS50949"/>
    </source>
</evidence>
<keyword evidence="1" id="KW-0805">Transcription regulation</keyword>
<dbReference type="PROSITE" id="PS50949">
    <property type="entry name" value="HTH_GNTR"/>
    <property type="match status" value="1"/>
</dbReference>
<dbReference type="SUPFAM" id="SSF46785">
    <property type="entry name" value="Winged helix' DNA-binding domain"/>
    <property type="match status" value="1"/>
</dbReference>
<reference evidence="5 6" key="1">
    <citation type="submission" date="2019-11" db="EMBL/GenBank/DDBJ databases">
        <title>Gracilibacillus salitolerans sp. nov., a moderate halophile isolated from a saline soil in northwest China.</title>
        <authorList>
            <person name="Gan L."/>
        </authorList>
    </citation>
    <scope>NUCLEOTIDE SEQUENCE [LARGE SCALE GENOMIC DNA]</scope>
    <source>
        <strain evidence="5 6">SCU50</strain>
    </source>
</reference>
<keyword evidence="3" id="KW-0804">Transcription</keyword>
<dbReference type="GO" id="GO:0003700">
    <property type="term" value="F:DNA-binding transcription factor activity"/>
    <property type="evidence" value="ECO:0007669"/>
    <property type="project" value="InterPro"/>
</dbReference>
<dbReference type="Gene3D" id="1.10.10.10">
    <property type="entry name" value="Winged helix-like DNA-binding domain superfamily/Winged helix DNA-binding domain"/>
    <property type="match status" value="1"/>
</dbReference>
<dbReference type="Pfam" id="PF00392">
    <property type="entry name" value="GntR"/>
    <property type="match status" value="1"/>
</dbReference>
<gene>
    <name evidence="5" type="ORF">GI584_18455</name>
</gene>
<dbReference type="InterPro" id="IPR008920">
    <property type="entry name" value="TF_FadR/GntR_C"/>
</dbReference>